<gene>
    <name evidence="1" type="ORF">vBSmQDWS359_77</name>
</gene>
<dbReference type="Proteomes" id="UP001056973">
    <property type="component" value="Segment"/>
</dbReference>
<organism evidence="1 2">
    <name type="scientific">Stenotrophomonas phage vB_Sm_QDWS359</name>
    <dbReference type="NCBI Taxonomy" id="2943841"/>
    <lineage>
        <taxon>Viruses</taxon>
        <taxon>Duplodnaviria</taxon>
        <taxon>Heunggongvirae</taxon>
        <taxon>Uroviricota</taxon>
        <taxon>Caudoviricetes</taxon>
        <taxon>Mesyanzhinovviridae</taxon>
        <taxon>Bradleyvirinae</taxon>
        <taxon>Xooduovirus</taxon>
        <taxon>Xooduovirus QDWS359</taxon>
    </lineage>
</organism>
<proteinExistence type="predicted"/>
<name>A0A9E7DL10_9CAUD</name>
<accession>A0A9E7DL10</accession>
<evidence type="ECO:0000313" key="2">
    <source>
        <dbReference type="Proteomes" id="UP001056973"/>
    </source>
</evidence>
<sequence>MNSNRDDEEQGLSPDELLAILTGKCLHEVQLTRAMAMLGALVIRAGGTVTLTPEEMLALSERAISIDGGPDGFRLEVIARPTEQKQPTHQAPSTRQ</sequence>
<reference evidence="1" key="1">
    <citation type="submission" date="2022-04" db="EMBL/GenBank/DDBJ databases">
        <authorList>
            <person name="Wang L."/>
            <person name="Zhang J."/>
            <person name="Wang J."/>
        </authorList>
    </citation>
    <scope>NUCLEOTIDE SEQUENCE</scope>
</reference>
<dbReference type="EMBL" id="ON331942">
    <property type="protein sequence ID" value="UQM93915.1"/>
    <property type="molecule type" value="Genomic_DNA"/>
</dbReference>
<protein>
    <submittedName>
        <fullName evidence="1">Uncharacterized protein</fullName>
    </submittedName>
</protein>
<evidence type="ECO:0000313" key="1">
    <source>
        <dbReference type="EMBL" id="UQM93915.1"/>
    </source>
</evidence>
<keyword evidence="2" id="KW-1185">Reference proteome</keyword>